<dbReference type="OrthoDB" id="191139at2759"/>
<keyword evidence="2" id="KW-1185">Reference proteome</keyword>
<reference evidence="2" key="1">
    <citation type="journal article" date="2014" name="BMC Genomics">
        <title>The genome sequence of the biocontrol fungus Metarhizium anisopliae and comparative genomics of Metarhizium species.</title>
        <authorList>
            <person name="Pattemore J.A."/>
            <person name="Hane J.K."/>
            <person name="Williams A.H."/>
            <person name="Wilson B.A."/>
            <person name="Stodart B.J."/>
            <person name="Ash G.J."/>
        </authorList>
    </citation>
    <scope>NUCLEOTIDE SEQUENCE [LARGE SCALE GENOMIC DNA]</scope>
    <source>
        <strain evidence="2">BRIP 53293</strain>
    </source>
</reference>
<gene>
    <name evidence="1" type="ORF">H634G_10071</name>
</gene>
<dbReference type="STRING" id="1291518.A0A0D9NLD9"/>
<dbReference type="Proteomes" id="UP000054544">
    <property type="component" value="Unassembled WGS sequence"/>
</dbReference>
<sequence length="287" mass="31981">MAGLVIFTGANSSMGIPAADHLLQSYPDYTIVFTVRDASDVDINNKRLRDTVAKHPNAKASILPLDLASLEATHEFADEIIAGIQSRNFGDAGGRIVLLSSDSHWPGKNAMEKYPPSMDDLERLVHPTVDDDKQGRGYQRYATAKLAITTWMYALNRHLEDDENLKRITAVAINPGNMVDSRALRTNTPPSLHKMQKFVYKPLLPVLKLIMGPTLRTAAPAGVDVVELTLNPKYKAKRGYYTLLEEDESSPDSQNREKQSKLWAQTLIWAKITENNTALQDGVRVQR</sequence>
<dbReference type="PANTHER" id="PTHR43647">
    <property type="entry name" value="DEHYDROGENASE"/>
    <property type="match status" value="1"/>
</dbReference>
<proteinExistence type="predicted"/>
<dbReference type="Gene3D" id="3.40.50.720">
    <property type="entry name" value="NAD(P)-binding Rossmann-like Domain"/>
    <property type="match status" value="2"/>
</dbReference>
<accession>A0A0D9NLD9</accession>
<dbReference type="GO" id="GO:0005741">
    <property type="term" value="C:mitochondrial outer membrane"/>
    <property type="evidence" value="ECO:0007669"/>
    <property type="project" value="TreeGrafter"/>
</dbReference>
<protein>
    <recommendedName>
        <fullName evidence="3">Ketoreductase (KR) domain-containing protein</fullName>
    </recommendedName>
</protein>
<evidence type="ECO:0000313" key="2">
    <source>
        <dbReference type="Proteomes" id="UP000054544"/>
    </source>
</evidence>
<dbReference type="InterPro" id="IPR036291">
    <property type="entry name" value="NAD(P)-bd_dom_sf"/>
</dbReference>
<dbReference type="AlphaFoldDB" id="A0A0D9NLD9"/>
<dbReference type="EMBL" id="KE384755">
    <property type="protein sequence ID" value="KJK74759.1"/>
    <property type="molecule type" value="Genomic_DNA"/>
</dbReference>
<dbReference type="GO" id="GO:0005811">
    <property type="term" value="C:lipid droplet"/>
    <property type="evidence" value="ECO:0007669"/>
    <property type="project" value="TreeGrafter"/>
</dbReference>
<dbReference type="GO" id="GO:0000253">
    <property type="term" value="F:3-beta-hydroxysteroid 3-dehydrogenase (NADP+) activity"/>
    <property type="evidence" value="ECO:0007669"/>
    <property type="project" value="TreeGrafter"/>
</dbReference>
<dbReference type="GO" id="GO:0005789">
    <property type="term" value="C:endoplasmic reticulum membrane"/>
    <property type="evidence" value="ECO:0007669"/>
    <property type="project" value="TreeGrafter"/>
</dbReference>
<dbReference type="InterPro" id="IPR051593">
    <property type="entry name" value="Ergosterol_Biosynth_ERG27"/>
</dbReference>
<evidence type="ECO:0008006" key="3">
    <source>
        <dbReference type="Google" id="ProtNLM"/>
    </source>
</evidence>
<dbReference type="SUPFAM" id="SSF51735">
    <property type="entry name" value="NAD(P)-binding Rossmann-fold domains"/>
    <property type="match status" value="1"/>
</dbReference>
<name>A0A0D9NLD9_METAN</name>
<dbReference type="PANTHER" id="PTHR43647:SF4">
    <property type="entry name" value="KETOREDUCTASE (KR) DOMAIN-CONTAINING PROTEIN"/>
    <property type="match status" value="1"/>
</dbReference>
<evidence type="ECO:0000313" key="1">
    <source>
        <dbReference type="EMBL" id="KJK74759.1"/>
    </source>
</evidence>
<organism evidence="1 2">
    <name type="scientific">Metarhizium anisopliae BRIP 53293</name>
    <dbReference type="NCBI Taxonomy" id="1291518"/>
    <lineage>
        <taxon>Eukaryota</taxon>
        <taxon>Fungi</taxon>
        <taxon>Dikarya</taxon>
        <taxon>Ascomycota</taxon>
        <taxon>Pezizomycotina</taxon>
        <taxon>Sordariomycetes</taxon>
        <taxon>Hypocreomycetidae</taxon>
        <taxon>Hypocreales</taxon>
        <taxon>Clavicipitaceae</taxon>
        <taxon>Metarhizium</taxon>
    </lineage>
</organism>